<protein>
    <submittedName>
        <fullName evidence="2">Uncharacterized protein</fullName>
    </submittedName>
</protein>
<feature type="transmembrane region" description="Helical" evidence="1">
    <location>
        <begin position="281"/>
        <end position="299"/>
    </location>
</feature>
<feature type="transmembrane region" description="Helical" evidence="1">
    <location>
        <begin position="213"/>
        <end position="233"/>
    </location>
</feature>
<accession>A0A6V8KTI3</accession>
<dbReference type="EMBL" id="BLPF01000003">
    <property type="protein sequence ID" value="GFJ83905.1"/>
    <property type="molecule type" value="Genomic_DNA"/>
</dbReference>
<feature type="transmembrane region" description="Helical" evidence="1">
    <location>
        <begin position="174"/>
        <end position="193"/>
    </location>
</feature>
<keyword evidence="3" id="KW-1185">Reference proteome</keyword>
<keyword evidence="1" id="KW-0472">Membrane</keyword>
<evidence type="ECO:0000313" key="3">
    <source>
        <dbReference type="Proteomes" id="UP000482800"/>
    </source>
</evidence>
<feature type="transmembrane region" description="Helical" evidence="1">
    <location>
        <begin position="64"/>
        <end position="86"/>
    </location>
</feature>
<comment type="caution">
    <text evidence="2">The sequence shown here is derived from an EMBL/GenBank/DDBJ whole genome shotgun (WGS) entry which is preliminary data.</text>
</comment>
<dbReference type="RefSeq" id="WP_173066932.1">
    <property type="nucleotide sequence ID" value="NZ_BAABGO010000030.1"/>
</dbReference>
<feature type="transmembrane region" description="Helical" evidence="1">
    <location>
        <begin position="106"/>
        <end position="125"/>
    </location>
</feature>
<keyword evidence="1" id="KW-1133">Transmembrane helix</keyword>
<evidence type="ECO:0000256" key="1">
    <source>
        <dbReference type="SAM" id="Phobius"/>
    </source>
</evidence>
<reference evidence="2 3" key="2">
    <citation type="submission" date="2020-03" db="EMBL/GenBank/DDBJ databases">
        <authorList>
            <person name="Ichikawa N."/>
            <person name="Kimura A."/>
            <person name="Kitahashi Y."/>
            <person name="Uohara A."/>
        </authorList>
    </citation>
    <scope>NUCLEOTIDE SEQUENCE [LARGE SCALE GENOMIC DNA]</scope>
    <source>
        <strain evidence="2 3">NBRC 108639</strain>
    </source>
</reference>
<dbReference type="Proteomes" id="UP000482800">
    <property type="component" value="Unassembled WGS sequence"/>
</dbReference>
<sequence length="302" mass="32622">MLAVLVAGVMLWYADRHGTNDAFVEDFRGWIGVAVLSLGVWTAVFVRGLATVRAHRQAWPQSRFWWTWHIGAYVLFVGAVVALLALNDATATIVVPIDGWRMFTRTLTLVAGVAAGPWVLTVWLAHERLRTLRAEAEQIRSPEPAEVFAAETLDGSAISATVEHSLAVWRVIEASALALAVLVSTAVFLGGALRLALINSGVMDAAEFPASAVLGYGAFFAVVLAVAVVPLVLTWRSTAVRLVETALGVPKWGIPDQTWLDAQDRLQARLRLDTNLFRRPISALSIASPLLTALLATLVPTT</sequence>
<dbReference type="AlphaFoldDB" id="A0A6V8KTI3"/>
<proteinExistence type="predicted"/>
<name>A0A6V8KTI3_9ACTN</name>
<reference evidence="2 3" key="1">
    <citation type="submission" date="2020-03" db="EMBL/GenBank/DDBJ databases">
        <title>Whole genome shotgun sequence of Phytohabitans houttuyneae NBRC 108639.</title>
        <authorList>
            <person name="Komaki H."/>
            <person name="Tamura T."/>
        </authorList>
    </citation>
    <scope>NUCLEOTIDE SEQUENCE [LARGE SCALE GENOMIC DNA]</scope>
    <source>
        <strain evidence="2 3">NBRC 108639</strain>
    </source>
</reference>
<organism evidence="2 3">
    <name type="scientific">Phytohabitans houttuyneae</name>
    <dbReference type="NCBI Taxonomy" id="1076126"/>
    <lineage>
        <taxon>Bacteria</taxon>
        <taxon>Bacillati</taxon>
        <taxon>Actinomycetota</taxon>
        <taxon>Actinomycetes</taxon>
        <taxon>Micromonosporales</taxon>
        <taxon>Micromonosporaceae</taxon>
    </lineage>
</organism>
<evidence type="ECO:0000313" key="2">
    <source>
        <dbReference type="EMBL" id="GFJ83905.1"/>
    </source>
</evidence>
<feature type="transmembrane region" description="Helical" evidence="1">
    <location>
        <begin position="32"/>
        <end position="52"/>
    </location>
</feature>
<gene>
    <name evidence="2" type="ORF">Phou_080850</name>
</gene>
<keyword evidence="1" id="KW-0812">Transmembrane</keyword>